<keyword evidence="6" id="KW-0443">Lipid metabolism</keyword>
<feature type="region of interest" description="Disordered" evidence="8">
    <location>
        <begin position="189"/>
        <end position="243"/>
    </location>
</feature>
<comment type="similarity">
    <text evidence="2 7">Belongs to the phospholipase D family.</text>
</comment>
<dbReference type="EMBL" id="BACD03000026">
    <property type="protein sequence ID" value="GAO49774.1"/>
    <property type="molecule type" value="Genomic_DNA"/>
</dbReference>
<evidence type="ECO:0000256" key="8">
    <source>
        <dbReference type="SAM" id="MobiDB-lite"/>
    </source>
</evidence>
<dbReference type="InterPro" id="IPR025202">
    <property type="entry name" value="PLD-like_dom"/>
</dbReference>
<feature type="compositionally biased region" description="Basic and acidic residues" evidence="8">
    <location>
        <begin position="1269"/>
        <end position="1288"/>
    </location>
</feature>
<dbReference type="GO" id="GO:0006654">
    <property type="term" value="P:phosphatidic acid biosynthetic process"/>
    <property type="evidence" value="ECO:0007669"/>
    <property type="project" value="InterPro"/>
</dbReference>
<evidence type="ECO:0000256" key="1">
    <source>
        <dbReference type="ARBA" id="ARBA00000798"/>
    </source>
</evidence>
<comment type="caution">
    <text evidence="11">The sequence shown here is derived from an EMBL/GenBank/DDBJ whole genome shotgun (WGS) entry which is preliminary data.</text>
</comment>
<dbReference type="FunFam" id="3.30.870.10:FF:000011">
    <property type="entry name" value="Phospholipase"/>
    <property type="match status" value="1"/>
</dbReference>
<keyword evidence="4 7" id="KW-0378">Hydrolase</keyword>
<evidence type="ECO:0000256" key="4">
    <source>
        <dbReference type="ARBA" id="ARBA00022801"/>
    </source>
</evidence>
<evidence type="ECO:0000313" key="12">
    <source>
        <dbReference type="Proteomes" id="UP000033140"/>
    </source>
</evidence>
<evidence type="ECO:0000256" key="5">
    <source>
        <dbReference type="ARBA" id="ARBA00022963"/>
    </source>
</evidence>
<reference evidence="11 12" key="3">
    <citation type="journal article" date="2015" name="Genome Announc.">
        <title>Draft Genome Sequence of the Archiascomycetous Yeast Saitoella complicata.</title>
        <authorList>
            <person name="Yamauchi K."/>
            <person name="Kondo S."/>
            <person name="Hamamoto M."/>
            <person name="Takahashi Y."/>
            <person name="Ogura Y."/>
            <person name="Hayashi T."/>
            <person name="Nishida H."/>
        </authorList>
    </citation>
    <scope>NUCLEOTIDE SEQUENCE [LARGE SCALE GENOMIC DNA]</scope>
    <source>
        <strain evidence="11 12">NRRL Y-17804</strain>
    </source>
</reference>
<dbReference type="STRING" id="698492.A0A0E9NIV2"/>
<dbReference type="EC" id="3.1.4.4" evidence="7"/>
<dbReference type="GO" id="GO:0004630">
    <property type="term" value="F:phospholipase D activity"/>
    <property type="evidence" value="ECO:0007669"/>
    <property type="project" value="UniProtKB-UniRule"/>
</dbReference>
<reference evidence="11 12" key="2">
    <citation type="journal article" date="2014" name="J. Gen. Appl. Microbiol.">
        <title>The early diverging ascomycetous budding yeast Saitoella complicata has three histone deacetylases belonging to the Clr6, Hos2, and Rpd3 lineages.</title>
        <authorList>
            <person name="Nishida H."/>
            <person name="Matsumoto T."/>
            <person name="Kondo S."/>
            <person name="Hamamoto M."/>
            <person name="Yoshikawa H."/>
        </authorList>
    </citation>
    <scope>NUCLEOTIDE SEQUENCE [LARGE SCALE GENOMIC DNA]</scope>
    <source>
        <strain evidence="11 12">NRRL Y-17804</strain>
    </source>
</reference>
<dbReference type="CDD" id="cd01254">
    <property type="entry name" value="PH_PLD"/>
    <property type="match status" value="1"/>
</dbReference>
<gene>
    <name evidence="11" type="ORF">G7K_3916-t1</name>
</gene>
<keyword evidence="5 7" id="KW-0442">Lipid degradation</keyword>
<evidence type="ECO:0000313" key="11">
    <source>
        <dbReference type="EMBL" id="GAO49774.1"/>
    </source>
</evidence>
<dbReference type="InterPro" id="IPR016555">
    <property type="entry name" value="PLipase_D_euk"/>
</dbReference>
<sequence length="1704" mass="188176">MEGVVLADPLPAAAAAAAVMKDKENGNGNGYFDGSHANGGYAVDTAYTTTNGDGTPLPQRTTLPYLPTLQEEDSSLPSSPYTNGAPRLPPLVVHTTTTPSADGVTDASSEGGIQRIQSPTIGDSVSTAVILPTPAAVPVVPTLTPVERDRGSQKRPTRLLSHFKSFGHDGPVDGGETAVGAGGKAHSFRFLRGRGGGSGSDAGISVSRSEAESPAPTDSMPIDSEGDGDGEVDGHAGVGVSPRFARRSTMNDLNVPLGLGSTNLVSSDAPSTTNPGLGTRSSSFFHRPRLGMTVSITGSDGGPRHPKWTRALSAMKIKKKSKPKKEDKDAQKSTELIGELMAVAPAALLLASAMRRDDDHAPRIPILLSQLKLRVVDSANLAARQHASFRIEMEYGGGRMAWSVTREFRDFAALHGRYRLKELQDKGKGKGGSWKLPRFPRDTIPYLRGARGISNHEEDSEEHMDPDLAAGILAGIGRLGAVSGVSVANVKKETFAVAQRKKLEEYLHGLIRILMFRPEANRLLKFLEISALGIRLAAEGTYHGKEGYLVIRGGKGSNGASRFNPVEIRKRHSPKWFLVRHSYIVCVDHPAEMNIYDVFLVDGEFGVTTHGKKKVNVAGPGPGNSKPHSRPQYHTLRIKNAERELKLLGQNERTIAQFYESIEMMRKATPWSEPNRFDSFAPIRTNVAAQWLVDGRDYFWNVSRAILKAKDVIYIHDWWLSPELYMRRPAATSQKWRLDRLLQRKAQEGVKIFVIVYHNVGTTVPIDSQYTKYSLLDLHPNIFVQRSPSHLRQNTFFWAHHEKICVVDHTIGFVGGLDLCFGRWDTPQHILTDDKPLGFDEAERGESVDDPQIWPGKDYSNPRVQDFHDLDKPYEELYDRSQIPRMPWHDISMQLLGQPARDLTRHFVQRWNYLLRHKKPSRPTPFLLPPPDFGKEELEELGLTGTCEVQILRSAGSWSLGTPDKTEHSIQNAYLKCIEKSEHFVYIENQFFITSTDVDGEMIENSIGDALVERIVRAYRNDEHWRCVCVIPLMPGFQNTVDAADGSSVRLIMHCQYRSICRGPNSIFGRLAVEGIDPEDYITFFGLRGWGEVGTNNTLVTEQIYIHAKTMAVDDRVAIIGSANINERSMRGNRDSEVAAVIRDTDLQESMMGGKPYLVGRFAHSLRMRLMREHLGVDVDGIEQEERQMDGLDKKATWQDVDEWHPDREEGIGGKGAVDLQSNPDDALSDVMSERTGHSFNHDADELEGPENITSGKPKSGDARVTNNADHRRSVAGATEHDAAEHERKQKKGMYGGPRAREFKNSGDCALDPANAEHVKLVEENGKVVDATLEPVTVAEYGSVSTDGVQLAGGIPGVMERSSKPRSSLEKVEVRRTSVDKLGDGKGSVTQRAGHNRPPNISITSPEPEPKPKADKERLSPPEHRGHSRNTSWGSRGSGTRIDTPPIHVSTVTGRTIPIINPHNFRDPLADEFFLDVWSASALNNTEIFRKVFRPMPDDNVQTWKQYKLYSAYQERLAMAQGAKEGKMKAQEEAPGHSGPAGGLGQEKLTEKHHGGGKGIGAGLGSPKSAGSKHGRFDDDPEGKDPKEWSERLGDEAIRSPVPIGEDGHGGSASGHQRVRSQDLNGVSRSGSQSHRGRRRAGTLRRSDLGWTTEDLSDRESMKKMLGELRGHLVQWPMQWLVKEDEAGNWLYPVDRLPPLEIYD</sequence>
<dbReference type="CDD" id="cd09138">
    <property type="entry name" value="PLDc_vPLD1_2_yPLD_like_1"/>
    <property type="match status" value="1"/>
</dbReference>
<feature type="compositionally biased region" description="Polar residues" evidence="8">
    <location>
        <begin position="1388"/>
        <end position="1405"/>
    </location>
</feature>
<dbReference type="PROSITE" id="PS50195">
    <property type="entry name" value="PX"/>
    <property type="match status" value="1"/>
</dbReference>
<dbReference type="OMA" id="QMLQWIA"/>
<evidence type="ECO:0000259" key="9">
    <source>
        <dbReference type="PROSITE" id="PS50035"/>
    </source>
</evidence>
<comment type="catalytic activity">
    <reaction evidence="1 7">
        <text>a 1,2-diacyl-sn-glycero-3-phosphocholine + H2O = a 1,2-diacyl-sn-glycero-3-phosphate + choline + H(+)</text>
        <dbReference type="Rhea" id="RHEA:14445"/>
        <dbReference type="ChEBI" id="CHEBI:15354"/>
        <dbReference type="ChEBI" id="CHEBI:15377"/>
        <dbReference type="ChEBI" id="CHEBI:15378"/>
        <dbReference type="ChEBI" id="CHEBI:57643"/>
        <dbReference type="ChEBI" id="CHEBI:58608"/>
        <dbReference type="EC" id="3.1.4.4"/>
    </reaction>
</comment>
<reference evidence="11 12" key="1">
    <citation type="journal article" date="2011" name="J. Gen. Appl. Microbiol.">
        <title>Draft genome sequencing of the enigmatic yeast Saitoella complicata.</title>
        <authorList>
            <person name="Nishida H."/>
            <person name="Hamamoto M."/>
            <person name="Sugiyama J."/>
        </authorList>
    </citation>
    <scope>NUCLEOTIDE SEQUENCE [LARGE SCALE GENOMIC DNA]</scope>
    <source>
        <strain evidence="11 12">NRRL Y-17804</strain>
    </source>
</reference>
<feature type="domain" description="PLD phosphodiesterase" evidence="9">
    <location>
        <begin position="796"/>
        <end position="823"/>
    </location>
</feature>
<feature type="compositionally biased region" description="Basic and acidic residues" evidence="8">
    <location>
        <begin position="1188"/>
        <end position="1212"/>
    </location>
</feature>
<feature type="domain" description="PX" evidence="10">
    <location>
        <begin position="367"/>
        <end position="534"/>
    </location>
</feature>
<feature type="compositionally biased region" description="Basic and acidic residues" evidence="8">
    <location>
        <begin position="1361"/>
        <end position="1384"/>
    </location>
</feature>
<evidence type="ECO:0000259" key="10">
    <source>
        <dbReference type="PROSITE" id="PS50195"/>
    </source>
</evidence>
<accession>A0A0E9NIV2</accession>
<dbReference type="PANTHER" id="PTHR18896:SF76">
    <property type="entry name" value="PHOSPHOLIPASE"/>
    <property type="match status" value="1"/>
</dbReference>
<evidence type="ECO:0000256" key="2">
    <source>
        <dbReference type="ARBA" id="ARBA00008664"/>
    </source>
</evidence>
<dbReference type="SMART" id="SM00155">
    <property type="entry name" value="PLDc"/>
    <property type="match status" value="2"/>
</dbReference>
<dbReference type="PIRSF" id="PIRSF009376">
    <property type="entry name" value="Phospholipase_D_euk"/>
    <property type="match status" value="1"/>
</dbReference>
<name>A0A0E9NIV2_SAICN</name>
<keyword evidence="12" id="KW-1185">Reference proteome</keyword>
<dbReference type="InterPro" id="IPR001736">
    <property type="entry name" value="PLipase_D/transphosphatidylase"/>
</dbReference>
<feature type="region of interest" description="Disordered" evidence="8">
    <location>
        <begin position="1523"/>
        <end position="1646"/>
    </location>
</feature>
<dbReference type="PANTHER" id="PTHR18896">
    <property type="entry name" value="PHOSPHOLIPASE D"/>
    <property type="match status" value="1"/>
</dbReference>
<dbReference type="GO" id="GO:0035556">
    <property type="term" value="P:intracellular signal transduction"/>
    <property type="evidence" value="ECO:0007669"/>
    <property type="project" value="InterPro"/>
</dbReference>
<dbReference type="PROSITE" id="PS50035">
    <property type="entry name" value="PLD"/>
    <property type="match status" value="2"/>
</dbReference>
<feature type="domain" description="PLD phosphodiesterase" evidence="9">
    <location>
        <begin position="1102"/>
        <end position="1129"/>
    </location>
</feature>
<dbReference type="InterPro" id="IPR001683">
    <property type="entry name" value="PX_dom"/>
</dbReference>
<feature type="region of interest" description="Disordered" evidence="8">
    <location>
        <begin position="1354"/>
        <end position="1448"/>
    </location>
</feature>
<evidence type="ECO:0000256" key="3">
    <source>
        <dbReference type="ARBA" id="ARBA00022737"/>
    </source>
</evidence>
<evidence type="ECO:0000256" key="7">
    <source>
        <dbReference type="PIRNR" id="PIRNR009376"/>
    </source>
</evidence>
<feature type="compositionally biased region" description="Basic and acidic residues" evidence="8">
    <location>
        <begin position="1232"/>
        <end position="1244"/>
    </location>
</feature>
<dbReference type="CDD" id="cd09141">
    <property type="entry name" value="PLDc_vPLD1_2_yPLD_like_2"/>
    <property type="match status" value="1"/>
</dbReference>
<dbReference type="Gene3D" id="3.30.870.10">
    <property type="entry name" value="Endonuclease Chain A"/>
    <property type="match status" value="2"/>
</dbReference>
<dbReference type="Gene3D" id="3.30.1520.10">
    <property type="entry name" value="Phox-like domain"/>
    <property type="match status" value="1"/>
</dbReference>
<dbReference type="Pfam" id="PF13091">
    <property type="entry name" value="PLDc_2"/>
    <property type="match status" value="1"/>
</dbReference>
<feature type="region of interest" description="Disordered" evidence="8">
    <location>
        <begin position="260"/>
        <end position="284"/>
    </location>
</feature>
<feature type="compositionally biased region" description="Basic and acidic residues" evidence="8">
    <location>
        <begin position="1408"/>
        <end position="1425"/>
    </location>
</feature>
<dbReference type="InterPro" id="IPR015679">
    <property type="entry name" value="PLipase_D_fam"/>
</dbReference>
<protein>
    <recommendedName>
        <fullName evidence="7">Phospholipase</fullName>
        <ecNumber evidence="7">3.1.4.4</ecNumber>
    </recommendedName>
</protein>
<feature type="region of interest" description="Disordered" evidence="8">
    <location>
        <begin position="1188"/>
        <end position="1300"/>
    </location>
</feature>
<dbReference type="GO" id="GO:0035091">
    <property type="term" value="F:phosphatidylinositol binding"/>
    <property type="evidence" value="ECO:0007669"/>
    <property type="project" value="InterPro"/>
</dbReference>
<dbReference type="GO" id="GO:0009395">
    <property type="term" value="P:phospholipid catabolic process"/>
    <property type="evidence" value="ECO:0007669"/>
    <property type="project" value="TreeGrafter"/>
</dbReference>
<dbReference type="SUPFAM" id="SSF64268">
    <property type="entry name" value="PX domain"/>
    <property type="match status" value="1"/>
</dbReference>
<dbReference type="SUPFAM" id="SSF56024">
    <property type="entry name" value="Phospholipase D/nuclease"/>
    <property type="match status" value="2"/>
</dbReference>
<keyword evidence="3" id="KW-0677">Repeat</keyword>
<feature type="compositionally biased region" description="Basic and acidic residues" evidence="8">
    <location>
        <begin position="1575"/>
        <end position="1598"/>
    </location>
</feature>
<organism evidence="11 12">
    <name type="scientific">Saitoella complicata (strain BCRC 22490 / CBS 7301 / JCM 7358 / NBRC 10748 / NRRL Y-17804)</name>
    <dbReference type="NCBI Taxonomy" id="698492"/>
    <lineage>
        <taxon>Eukaryota</taxon>
        <taxon>Fungi</taxon>
        <taxon>Dikarya</taxon>
        <taxon>Ascomycota</taxon>
        <taxon>Taphrinomycotina</taxon>
        <taxon>Taphrinomycotina incertae sedis</taxon>
        <taxon>Saitoella</taxon>
    </lineage>
</organism>
<dbReference type="Pfam" id="PF00614">
    <property type="entry name" value="PLDc"/>
    <property type="match status" value="1"/>
</dbReference>
<dbReference type="Proteomes" id="UP000033140">
    <property type="component" value="Unassembled WGS sequence"/>
</dbReference>
<proteinExistence type="inferred from homology"/>
<dbReference type="InterPro" id="IPR036871">
    <property type="entry name" value="PX_dom_sf"/>
</dbReference>
<evidence type="ECO:0000256" key="6">
    <source>
        <dbReference type="ARBA" id="ARBA00023098"/>
    </source>
</evidence>
<feature type="compositionally biased region" description="Basic and acidic residues" evidence="8">
    <location>
        <begin position="1524"/>
        <end position="1535"/>
    </location>
</feature>